<sequence length="323" mass="37393">MRKVNKVTLVEKFSKTEEEKHNDEKKYTFQHIDTYHKKESALLKEIPFTEKFNKSEEDRTEQESKYTYVCTGNRVKECKYKGNDHQKFKQHISGVHNASNEQKKKANLMKRLVRTKSTISSYVKLQEIARNVPLLKIEDETSDDDEASASFQEFDSFYDDMKAVDGEKLLPYHATLFVAYFQPPNAWNEDYGPMQTFHMEKHTKNFNFFLYFATSRKKTCDHLTNRKKLDDDDQSELIKLINGGAVCYRQVTIFTPHGHGKVTRASEVKTINGVGFSVKNTFELICDITNKPYLPPTVTGRSHGPRRSKPLTALDLASKIHSN</sequence>
<name>A0A226EU46_FOLCA</name>
<accession>A0A226EU46</accession>
<comment type="caution">
    <text evidence="1">The sequence shown here is derived from an EMBL/GenBank/DDBJ whole genome shotgun (WGS) entry which is preliminary data.</text>
</comment>
<organism evidence="1 2">
    <name type="scientific">Folsomia candida</name>
    <name type="common">Springtail</name>
    <dbReference type="NCBI Taxonomy" id="158441"/>
    <lineage>
        <taxon>Eukaryota</taxon>
        <taxon>Metazoa</taxon>
        <taxon>Ecdysozoa</taxon>
        <taxon>Arthropoda</taxon>
        <taxon>Hexapoda</taxon>
        <taxon>Collembola</taxon>
        <taxon>Entomobryomorpha</taxon>
        <taxon>Isotomoidea</taxon>
        <taxon>Isotomidae</taxon>
        <taxon>Proisotominae</taxon>
        <taxon>Folsomia</taxon>
    </lineage>
</organism>
<gene>
    <name evidence="1" type="ORF">Fcan01_04068</name>
</gene>
<dbReference type="AlphaFoldDB" id="A0A226EU46"/>
<keyword evidence="2" id="KW-1185">Reference proteome</keyword>
<reference evidence="1 2" key="1">
    <citation type="submission" date="2015-12" db="EMBL/GenBank/DDBJ databases">
        <title>The genome of Folsomia candida.</title>
        <authorList>
            <person name="Faddeeva A."/>
            <person name="Derks M.F."/>
            <person name="Anvar Y."/>
            <person name="Smit S."/>
            <person name="Van Straalen N."/>
            <person name="Roelofs D."/>
        </authorList>
    </citation>
    <scope>NUCLEOTIDE SEQUENCE [LARGE SCALE GENOMIC DNA]</scope>
    <source>
        <strain evidence="1 2">VU population</strain>
        <tissue evidence="1">Whole body</tissue>
    </source>
</reference>
<evidence type="ECO:0000313" key="1">
    <source>
        <dbReference type="EMBL" id="OXA60146.1"/>
    </source>
</evidence>
<evidence type="ECO:0000313" key="2">
    <source>
        <dbReference type="Proteomes" id="UP000198287"/>
    </source>
</evidence>
<proteinExistence type="predicted"/>
<dbReference type="Proteomes" id="UP000198287">
    <property type="component" value="Unassembled WGS sequence"/>
</dbReference>
<dbReference type="EMBL" id="LNIX01000002">
    <property type="protein sequence ID" value="OXA60146.1"/>
    <property type="molecule type" value="Genomic_DNA"/>
</dbReference>
<protein>
    <submittedName>
        <fullName evidence="1">Uncharacterized protein</fullName>
    </submittedName>
</protein>